<reference evidence="1" key="1">
    <citation type="submission" date="2020-03" db="EMBL/GenBank/DDBJ databases">
        <title>The deep terrestrial virosphere.</title>
        <authorList>
            <person name="Holmfeldt K."/>
            <person name="Nilsson E."/>
            <person name="Simone D."/>
            <person name="Lopez-Fernandez M."/>
            <person name="Wu X."/>
            <person name="de Brujin I."/>
            <person name="Lundin D."/>
            <person name="Andersson A."/>
            <person name="Bertilsson S."/>
            <person name="Dopson M."/>
        </authorList>
    </citation>
    <scope>NUCLEOTIDE SEQUENCE</scope>
    <source>
        <strain evidence="1">MM415B05294</strain>
    </source>
</reference>
<gene>
    <name evidence="1" type="ORF">MM415B05294_0006</name>
</gene>
<sequence>MKSVTIKQNGEVLIKIIHRKNGVIDLIKRPDLAKLEIDVRDDRNYKIQFGPHIEERTS</sequence>
<name>A0A6M3LSI9_9ZZZZ</name>
<dbReference type="EMBL" id="MT143323">
    <property type="protein sequence ID" value="QJA95545.1"/>
    <property type="molecule type" value="Genomic_DNA"/>
</dbReference>
<protein>
    <submittedName>
        <fullName evidence="1">Uncharacterized protein</fullName>
    </submittedName>
</protein>
<accession>A0A6M3LSI9</accession>
<proteinExistence type="predicted"/>
<dbReference type="AlphaFoldDB" id="A0A6M3LSI9"/>
<organism evidence="1">
    <name type="scientific">viral metagenome</name>
    <dbReference type="NCBI Taxonomy" id="1070528"/>
    <lineage>
        <taxon>unclassified sequences</taxon>
        <taxon>metagenomes</taxon>
        <taxon>organismal metagenomes</taxon>
    </lineage>
</organism>
<evidence type="ECO:0000313" key="1">
    <source>
        <dbReference type="EMBL" id="QJA95545.1"/>
    </source>
</evidence>